<keyword evidence="3" id="KW-1185">Reference proteome</keyword>
<gene>
    <name evidence="2" type="ORF">SD37_17150</name>
</gene>
<feature type="region of interest" description="Disordered" evidence="1">
    <location>
        <begin position="111"/>
        <end position="130"/>
    </location>
</feature>
<evidence type="ECO:0000256" key="1">
    <source>
        <dbReference type="SAM" id="MobiDB-lite"/>
    </source>
</evidence>
<dbReference type="KEGG" id="aori:SD37_17150"/>
<name>A0A193BYF4_AMYOR</name>
<dbReference type="EMBL" id="CP016174">
    <property type="protein sequence ID" value="ANN17199.1"/>
    <property type="molecule type" value="Genomic_DNA"/>
</dbReference>
<accession>A0A193BYF4</accession>
<protein>
    <submittedName>
        <fullName evidence="2">Uncharacterized protein</fullName>
    </submittedName>
</protein>
<organism evidence="2 3">
    <name type="scientific">Amycolatopsis orientalis</name>
    <name type="common">Nocardia orientalis</name>
    <dbReference type="NCBI Taxonomy" id="31958"/>
    <lineage>
        <taxon>Bacteria</taxon>
        <taxon>Bacillati</taxon>
        <taxon>Actinomycetota</taxon>
        <taxon>Actinomycetes</taxon>
        <taxon>Pseudonocardiales</taxon>
        <taxon>Pseudonocardiaceae</taxon>
        <taxon>Amycolatopsis</taxon>
    </lineage>
</organism>
<feature type="region of interest" description="Disordered" evidence="1">
    <location>
        <begin position="20"/>
        <end position="106"/>
    </location>
</feature>
<dbReference type="AlphaFoldDB" id="A0A193BYF4"/>
<evidence type="ECO:0000313" key="2">
    <source>
        <dbReference type="EMBL" id="ANN17199.1"/>
    </source>
</evidence>
<evidence type="ECO:0000313" key="3">
    <source>
        <dbReference type="Proteomes" id="UP000093695"/>
    </source>
</evidence>
<reference evidence="2 3" key="1">
    <citation type="journal article" date="2015" name="Genome Announc.">
        <title>Draft Genome Sequence of Norvancomycin-Producing Strain Amycolatopsis orientalis CPCC200066.</title>
        <authorList>
            <person name="Lei X."/>
            <person name="Yuan F."/>
            <person name="Shi Y."/>
            <person name="Li X."/>
            <person name="Wang L."/>
            <person name="Hong B."/>
        </authorList>
    </citation>
    <scope>NUCLEOTIDE SEQUENCE [LARGE SCALE GENOMIC DNA]</scope>
    <source>
        <strain evidence="2 3">B-37</strain>
    </source>
</reference>
<dbReference type="Proteomes" id="UP000093695">
    <property type="component" value="Chromosome"/>
</dbReference>
<sequence length="130" mass="14167">MPNADTAHTPLMIPAVTPEMILGPGRRRVSRPGGVHAPGRPRSPMPRPNLSGTRSVATPVSDPGTVPAQAGPRFESAVPGRPDPERTAAAEGSSRKQHRFGLRELLDPVVRKAKKVKKVKENLRRKRPRR</sequence>
<proteinExistence type="predicted"/>